<evidence type="ECO:0000313" key="1">
    <source>
        <dbReference type="EMBL" id="QJA69303.1"/>
    </source>
</evidence>
<reference evidence="2" key="1">
    <citation type="submission" date="2020-03" db="EMBL/GenBank/DDBJ databases">
        <title>The deep terrestrial virosphere.</title>
        <authorList>
            <person name="Holmfeldt K."/>
            <person name="Nilsson E."/>
            <person name="Simone D."/>
            <person name="Lopez-Fernandez M."/>
            <person name="Wu X."/>
            <person name="de Brujin I."/>
            <person name="Lundin D."/>
            <person name="Andersson A."/>
            <person name="Bertilsson S."/>
            <person name="Dopson M."/>
        </authorList>
    </citation>
    <scope>NUCLEOTIDE SEQUENCE</scope>
    <source>
        <strain evidence="1">MM415A04811</strain>
        <strain evidence="2">MM415B02177</strain>
    </source>
</reference>
<protein>
    <submittedName>
        <fullName evidence="2">Uncharacterized protein</fullName>
    </submittedName>
</protein>
<sequence length="70" mass="8278">MDSALKTLIRECVQKVGDPLMEDIYEYVCQRGHTKNDARVKVLDMVNFGELRMTEDVIDHDWTYRKGTNW</sequence>
<dbReference type="AlphaFoldDB" id="A0A6M3KUN7"/>
<organism evidence="2">
    <name type="scientific">viral metagenome</name>
    <dbReference type="NCBI Taxonomy" id="1070528"/>
    <lineage>
        <taxon>unclassified sequences</taxon>
        <taxon>metagenomes</taxon>
        <taxon>organismal metagenomes</taxon>
    </lineage>
</organism>
<name>A0A6M3KUN7_9ZZZZ</name>
<gene>
    <name evidence="1" type="ORF">MM415A04811_0005</name>
    <name evidence="2" type="ORF">MM415B02177_0007</name>
</gene>
<accession>A0A6M3KUN7</accession>
<evidence type="ECO:0000313" key="2">
    <source>
        <dbReference type="EMBL" id="QJA85766.1"/>
    </source>
</evidence>
<dbReference type="EMBL" id="MT142594">
    <property type="protein sequence ID" value="QJA85766.1"/>
    <property type="molecule type" value="Genomic_DNA"/>
</dbReference>
<proteinExistence type="predicted"/>
<dbReference type="EMBL" id="MT141694">
    <property type="protein sequence ID" value="QJA69303.1"/>
    <property type="molecule type" value="Genomic_DNA"/>
</dbReference>